<reference evidence="1 2" key="1">
    <citation type="submission" date="2013-07" db="EMBL/GenBank/DDBJ databases">
        <title>Completed genome of Sphingomonas sanxanigenens NX02.</title>
        <authorList>
            <person name="Ma T."/>
            <person name="Huang H."/>
            <person name="Wu M."/>
            <person name="Li X."/>
            <person name="Li G."/>
        </authorList>
    </citation>
    <scope>NUCLEOTIDE SEQUENCE [LARGE SCALE GENOMIC DNA]</scope>
    <source>
        <strain evidence="1 2">NX02</strain>
    </source>
</reference>
<dbReference type="SFLD" id="SFLDG01132">
    <property type="entry name" value="C1.5.3:_5'-Nucleotidase_Like"/>
    <property type="match status" value="1"/>
</dbReference>
<dbReference type="STRING" id="1123269.NX02_27310"/>
<dbReference type="AlphaFoldDB" id="W0AL84"/>
<dbReference type="PRINTS" id="PR00413">
    <property type="entry name" value="HADHALOGNASE"/>
</dbReference>
<sequence length="222" mass="25068">MPPELAHIRTWIFDLDNTLYPASADLFGLIDQRMTAFVARLLDLDPVEARRVQKDYFRNHGTTLSGLMSAHHVDPYEFLDYVHDIEMDALAEDRRLVRAVARLPGRKLVFTNGDVPYAQRVLQRLGLGESFEAIHDIHACAYQPKPNPESYRTMMAALNVDPATALFAEDMARNLRPAKALGMTTVWVNNGSEMGDIDHAHDFIDFETADIGAWLDEILGDE</sequence>
<organism evidence="1 2">
    <name type="scientific">Sphingomonas sanxanigenens DSM 19645 = NX02</name>
    <dbReference type="NCBI Taxonomy" id="1123269"/>
    <lineage>
        <taxon>Bacteria</taxon>
        <taxon>Pseudomonadati</taxon>
        <taxon>Pseudomonadota</taxon>
        <taxon>Alphaproteobacteria</taxon>
        <taxon>Sphingomonadales</taxon>
        <taxon>Sphingomonadaceae</taxon>
        <taxon>Sphingomonas</taxon>
    </lineage>
</organism>
<dbReference type="Gene3D" id="1.10.150.450">
    <property type="match status" value="1"/>
</dbReference>
<dbReference type="RefSeq" id="WP_025295146.1">
    <property type="nucleotide sequence ID" value="NZ_CP006644.1"/>
</dbReference>
<dbReference type="eggNOG" id="COG0637">
    <property type="taxonomic scope" value="Bacteria"/>
</dbReference>
<dbReference type="InterPro" id="IPR010237">
    <property type="entry name" value="Pyr-5-nucltdase"/>
</dbReference>
<dbReference type="KEGG" id="ssan:NX02_27310"/>
<dbReference type="InterPro" id="IPR036412">
    <property type="entry name" value="HAD-like_sf"/>
</dbReference>
<dbReference type="Proteomes" id="UP000018851">
    <property type="component" value="Chromosome"/>
</dbReference>
<dbReference type="PANTHER" id="PTHR12725">
    <property type="entry name" value="HALOACID DEHALOGENASE-LIKE HYDROLASE"/>
    <property type="match status" value="1"/>
</dbReference>
<dbReference type="SUPFAM" id="SSF56784">
    <property type="entry name" value="HAD-like"/>
    <property type="match status" value="1"/>
</dbReference>
<dbReference type="SFLD" id="SFLDG01129">
    <property type="entry name" value="C1.5:_HAD__Beta-PGM__Phosphata"/>
    <property type="match status" value="1"/>
</dbReference>
<dbReference type="NCBIfam" id="TIGR01509">
    <property type="entry name" value="HAD-SF-IA-v3"/>
    <property type="match status" value="1"/>
</dbReference>
<evidence type="ECO:0000313" key="2">
    <source>
        <dbReference type="Proteomes" id="UP000018851"/>
    </source>
</evidence>
<keyword evidence="2" id="KW-1185">Reference proteome</keyword>
<evidence type="ECO:0000313" key="1">
    <source>
        <dbReference type="EMBL" id="AHE57048.1"/>
    </source>
</evidence>
<evidence type="ECO:0008006" key="3">
    <source>
        <dbReference type="Google" id="ProtNLM"/>
    </source>
</evidence>
<dbReference type="OrthoDB" id="9803141at2"/>
<dbReference type="InterPro" id="IPR023214">
    <property type="entry name" value="HAD_sf"/>
</dbReference>
<dbReference type="PATRIC" id="fig|1123269.5.peg.5360"/>
<dbReference type="HOGENOM" id="CLU_059493_2_1_5"/>
<dbReference type="Pfam" id="PF00702">
    <property type="entry name" value="Hydrolase"/>
    <property type="match status" value="1"/>
</dbReference>
<dbReference type="PANTHER" id="PTHR12725:SF117">
    <property type="entry name" value="HALOACID DEHALOGENASE-LIKE HYDROLASE"/>
    <property type="match status" value="1"/>
</dbReference>
<protein>
    <recommendedName>
        <fullName evidence="3">HAD family hydrolase</fullName>
    </recommendedName>
</protein>
<dbReference type="SFLD" id="SFLDS00003">
    <property type="entry name" value="Haloacid_Dehalogenase"/>
    <property type="match status" value="1"/>
</dbReference>
<dbReference type="NCBIfam" id="TIGR01993">
    <property type="entry name" value="Pyr-5-nucltdase"/>
    <property type="match status" value="1"/>
</dbReference>
<dbReference type="Gene3D" id="3.40.50.1000">
    <property type="entry name" value="HAD superfamily/HAD-like"/>
    <property type="match status" value="1"/>
</dbReference>
<dbReference type="InterPro" id="IPR006439">
    <property type="entry name" value="HAD-SF_hydro_IA"/>
</dbReference>
<name>W0AL84_9SPHN</name>
<accession>W0AL84</accession>
<gene>
    <name evidence="1" type="ORF">NX02_27310</name>
</gene>
<dbReference type="EMBL" id="CP006644">
    <property type="protein sequence ID" value="AHE57048.1"/>
    <property type="molecule type" value="Genomic_DNA"/>
</dbReference>
<proteinExistence type="predicted"/>